<dbReference type="EMBL" id="SRLO01000820">
    <property type="protein sequence ID" value="TNN45855.1"/>
    <property type="molecule type" value="Genomic_DNA"/>
</dbReference>
<accession>A0A4Z2FY86</accession>
<dbReference type="Proteomes" id="UP000314294">
    <property type="component" value="Unassembled WGS sequence"/>
</dbReference>
<name>A0A4Z2FY86_9TELE</name>
<evidence type="ECO:0000313" key="2">
    <source>
        <dbReference type="Proteomes" id="UP000314294"/>
    </source>
</evidence>
<organism evidence="1 2">
    <name type="scientific">Liparis tanakae</name>
    <name type="common">Tanaka's snailfish</name>
    <dbReference type="NCBI Taxonomy" id="230148"/>
    <lineage>
        <taxon>Eukaryota</taxon>
        <taxon>Metazoa</taxon>
        <taxon>Chordata</taxon>
        <taxon>Craniata</taxon>
        <taxon>Vertebrata</taxon>
        <taxon>Euteleostomi</taxon>
        <taxon>Actinopterygii</taxon>
        <taxon>Neopterygii</taxon>
        <taxon>Teleostei</taxon>
        <taxon>Neoteleostei</taxon>
        <taxon>Acanthomorphata</taxon>
        <taxon>Eupercaria</taxon>
        <taxon>Perciformes</taxon>
        <taxon>Cottioidei</taxon>
        <taxon>Cottales</taxon>
        <taxon>Liparidae</taxon>
        <taxon>Liparis</taxon>
    </lineage>
</organism>
<protein>
    <submittedName>
        <fullName evidence="1">Uncharacterized protein</fullName>
    </submittedName>
</protein>
<gene>
    <name evidence="1" type="ORF">EYF80_043943</name>
</gene>
<evidence type="ECO:0000313" key="1">
    <source>
        <dbReference type="EMBL" id="TNN45855.1"/>
    </source>
</evidence>
<sequence length="283" mass="31093">MRMRMRMMRMRMRMRMRMMRMRMRMMTRLPSWQHSVSSGGDAVPSPEVVRELGQVAPLPGLGVVAVHGDQLVAVLVAAPDHHQDLGQPRGRPRPRPLAGPVVAVVLAGLEAARLVDHAEAAGRQVDQRVALHVRQQEEPPDEGQAHLLQELGPVVQPPLEVGLHPAQRYLIHGLLLVHAQLIVGQELQQALPRQPVKVGQFRQLHDVFEDEAAGARRQLSAGVGLGEVLDLQAVGDVEPLAQEGAAALLDGGELEEVRRLQQVVHVILRDGDPPRVAEIHQLA</sequence>
<reference evidence="1 2" key="1">
    <citation type="submission" date="2019-03" db="EMBL/GenBank/DDBJ databases">
        <title>First draft genome of Liparis tanakae, snailfish: a comprehensive survey of snailfish specific genes.</title>
        <authorList>
            <person name="Kim W."/>
            <person name="Song I."/>
            <person name="Jeong J.-H."/>
            <person name="Kim D."/>
            <person name="Kim S."/>
            <person name="Ryu S."/>
            <person name="Song J.Y."/>
            <person name="Lee S.K."/>
        </authorList>
    </citation>
    <scope>NUCLEOTIDE SEQUENCE [LARGE SCALE GENOMIC DNA]</scope>
    <source>
        <tissue evidence="1">Muscle</tissue>
    </source>
</reference>
<keyword evidence="2" id="KW-1185">Reference proteome</keyword>
<comment type="caution">
    <text evidence="1">The sequence shown here is derived from an EMBL/GenBank/DDBJ whole genome shotgun (WGS) entry which is preliminary data.</text>
</comment>
<dbReference type="AlphaFoldDB" id="A0A4Z2FY86"/>
<proteinExistence type="predicted"/>